<sequence length="196" mass="21853">MNYKIDWLVGSVLLSCSMAAQATVIVTPYVGFTGGGKVEDENDRTYDLDPSINYALSVETPFEMGRIGFFYSNQSSELQDINNSADIHYLQFQSSIYYPLAQGWQTYVGLGIGASYADVDWVNDKYGFSGSAFAGLEYEFSKTFAMTAQIRWLGTVVDNDTSGACVVPTDGSSCIIKFETDWMNQFQSNIGFRFRF</sequence>
<dbReference type="InterPro" id="IPR011250">
    <property type="entry name" value="OMP/PagP_B-barrel"/>
</dbReference>
<dbReference type="PATRIC" id="fig|1229493.5.peg.4423"/>
<dbReference type="InterPro" id="IPR027385">
    <property type="entry name" value="Beta-barrel_OMP"/>
</dbReference>
<dbReference type="SUPFAM" id="SSF56925">
    <property type="entry name" value="OMPA-like"/>
    <property type="match status" value="1"/>
</dbReference>
<comment type="caution">
    <text evidence="4">The sequence shown here is derived from an EMBL/GenBank/DDBJ whole genome shotgun (WGS) entry which is preliminary data.</text>
</comment>
<evidence type="ECO:0000259" key="3">
    <source>
        <dbReference type="Pfam" id="PF13505"/>
    </source>
</evidence>
<dbReference type="Gene3D" id="2.40.160.20">
    <property type="match status" value="1"/>
</dbReference>
<feature type="signal peptide" evidence="2">
    <location>
        <begin position="1"/>
        <end position="22"/>
    </location>
</feature>
<dbReference type="Pfam" id="PF13505">
    <property type="entry name" value="OMP_b-brl"/>
    <property type="match status" value="1"/>
</dbReference>
<protein>
    <recommendedName>
        <fullName evidence="3">Outer membrane protein beta-barrel domain-containing protein</fullName>
    </recommendedName>
</protein>
<dbReference type="Proteomes" id="UP000031586">
    <property type="component" value="Unassembled WGS sequence"/>
</dbReference>
<reference evidence="4 5" key="1">
    <citation type="submission" date="2014-07" db="EMBL/GenBank/DDBJ databases">
        <title>Unique and conserved regions in Vibrio harveyi and related species in comparison with the shrimp pathogen Vibrio harveyi CAIM 1792.</title>
        <authorList>
            <person name="Espinoza-Valles I."/>
            <person name="Vora G."/>
            <person name="Leekitcharoenphon P."/>
            <person name="Ussery D."/>
            <person name="Hoj L."/>
            <person name="Gomez-Gil B."/>
        </authorList>
    </citation>
    <scope>NUCLEOTIDE SEQUENCE [LARGE SCALE GENOMIC DNA]</scope>
    <source>
        <strain evidence="5">CAIM 1854 / LMG 25443</strain>
    </source>
</reference>
<feature type="domain" description="Outer membrane protein beta-barrel" evidence="3">
    <location>
        <begin position="12"/>
        <end position="194"/>
    </location>
</feature>
<evidence type="ECO:0000256" key="2">
    <source>
        <dbReference type="SAM" id="SignalP"/>
    </source>
</evidence>
<proteinExistence type="predicted"/>
<feature type="chain" id="PRO_5002157315" description="Outer membrane protein beta-barrel domain-containing protein" evidence="2">
    <location>
        <begin position="23"/>
        <end position="196"/>
    </location>
</feature>
<gene>
    <name evidence="4" type="ORF">H735_02205</name>
</gene>
<dbReference type="EMBL" id="JPRD01000005">
    <property type="protein sequence ID" value="KIF54766.1"/>
    <property type="molecule type" value="Genomic_DNA"/>
</dbReference>
<evidence type="ECO:0000256" key="1">
    <source>
        <dbReference type="ARBA" id="ARBA00022729"/>
    </source>
</evidence>
<keyword evidence="1 2" id="KW-0732">Signal</keyword>
<organism evidence="4 5">
    <name type="scientific">Vibrio owensii CAIM 1854 = LMG 25443</name>
    <dbReference type="NCBI Taxonomy" id="1229493"/>
    <lineage>
        <taxon>Bacteria</taxon>
        <taxon>Pseudomonadati</taxon>
        <taxon>Pseudomonadota</taxon>
        <taxon>Gammaproteobacteria</taxon>
        <taxon>Vibrionales</taxon>
        <taxon>Vibrionaceae</taxon>
        <taxon>Vibrio</taxon>
    </lineage>
</organism>
<evidence type="ECO:0000313" key="4">
    <source>
        <dbReference type="EMBL" id="KIF54766.1"/>
    </source>
</evidence>
<evidence type="ECO:0000313" key="5">
    <source>
        <dbReference type="Proteomes" id="UP000031586"/>
    </source>
</evidence>
<name>A0A0C1ZP18_9VIBR</name>
<accession>A0A0C1ZP18</accession>
<dbReference type="AlphaFoldDB" id="A0A0C1ZP18"/>
<dbReference type="RefSeq" id="WP_020196404.1">
    <property type="nucleotide sequence ID" value="NZ_BAOH01000052.1"/>
</dbReference>